<name>A0A501XNV7_9SPHN</name>
<evidence type="ECO:0000313" key="1">
    <source>
        <dbReference type="EMBL" id="TPE62135.1"/>
    </source>
</evidence>
<gene>
    <name evidence="1" type="ORF">FJQ54_06250</name>
</gene>
<protein>
    <submittedName>
        <fullName evidence="1">DUF2855 family protein</fullName>
    </submittedName>
</protein>
<accession>A0A501XNV7</accession>
<reference evidence="1 2" key="1">
    <citation type="submission" date="2019-06" db="EMBL/GenBank/DDBJ databases">
        <authorList>
            <person name="Lee I."/>
            <person name="Jang G.I."/>
            <person name="Hwang C.Y."/>
        </authorList>
    </citation>
    <scope>NUCLEOTIDE SEQUENCE [LARGE SCALE GENOMIC DNA]</scope>
    <source>
        <strain evidence="1 2">PAMC 28131</strain>
    </source>
</reference>
<dbReference type="AlphaFoldDB" id="A0A501XNV7"/>
<keyword evidence="2" id="KW-1185">Reference proteome</keyword>
<sequence length="378" mass="40647">MPLLHSGGAVSRISAILSSGETGKFMKMTRYAIEIDRADLSRQEKVSLNLTAGEGEIIAEIELASITSNNITYAVMGGEPFNYWNFFPASDPARGIVPLWGYATISESRSPHVAEGSRLFGYWPSATHLKLLPGPAKSGGFTDLAPHRQGLAPVYNSYRPTPGITPETEPLIALFQPLYGTGFVLAQSLGSDIAAGRSILLTSASAKTALATAFNLQRAGGMAIGLTSAANRAFVENTGFYAQVLTYEELESLDPATPSVLVDFAGNGALKARIHRHLKSLSASHIVGDTDWAAPSDEPLEGPPPTLFFAPTHWADRIREIGQQAFDHELNSSMAAFLATTPHWLTVETHSGPKGYMDSFNRLLSNKLPPNIGLVWKP</sequence>
<dbReference type="OrthoDB" id="8953110at2"/>
<proteinExistence type="predicted"/>
<dbReference type="EMBL" id="VFSU01000019">
    <property type="protein sequence ID" value="TPE62135.1"/>
    <property type="molecule type" value="Genomic_DNA"/>
</dbReference>
<comment type="caution">
    <text evidence="1">The sequence shown here is derived from an EMBL/GenBank/DDBJ whole genome shotgun (WGS) entry which is preliminary data.</text>
</comment>
<dbReference type="InterPro" id="IPR021276">
    <property type="entry name" value="DUF2855"/>
</dbReference>
<dbReference type="Pfam" id="PF11017">
    <property type="entry name" value="DUF2855"/>
    <property type="match status" value="1"/>
</dbReference>
<dbReference type="Proteomes" id="UP000319897">
    <property type="component" value="Unassembled WGS sequence"/>
</dbReference>
<evidence type="ECO:0000313" key="2">
    <source>
        <dbReference type="Proteomes" id="UP000319897"/>
    </source>
</evidence>
<organism evidence="1 2">
    <name type="scientific">Sandaracinobacter neustonicus</name>
    <dbReference type="NCBI Taxonomy" id="1715348"/>
    <lineage>
        <taxon>Bacteria</taxon>
        <taxon>Pseudomonadati</taxon>
        <taxon>Pseudomonadota</taxon>
        <taxon>Alphaproteobacteria</taxon>
        <taxon>Sphingomonadales</taxon>
        <taxon>Sphingosinicellaceae</taxon>
        <taxon>Sandaracinobacter</taxon>
    </lineage>
</organism>